<dbReference type="PANTHER" id="PTHR43566">
    <property type="entry name" value="CONSERVED PROTEIN"/>
    <property type="match status" value="1"/>
</dbReference>
<organism evidence="3 4">
    <name type="scientific">Bifidobacterium saguini DSM 23967</name>
    <dbReference type="NCBI Taxonomy" id="1437607"/>
    <lineage>
        <taxon>Bacteria</taxon>
        <taxon>Bacillati</taxon>
        <taxon>Actinomycetota</taxon>
        <taxon>Actinomycetes</taxon>
        <taxon>Bifidobacteriales</taxon>
        <taxon>Bifidobacteriaceae</taxon>
        <taxon>Bifidobacterium</taxon>
    </lineage>
</organism>
<evidence type="ECO:0000313" key="4">
    <source>
        <dbReference type="Proteomes" id="UP000029066"/>
    </source>
</evidence>
<dbReference type="AlphaFoldDB" id="A0A087DBU1"/>
<dbReference type="RefSeq" id="WP_033890209.1">
    <property type="nucleotide sequence ID" value="NZ_JDUT01000003.1"/>
</dbReference>
<protein>
    <submittedName>
        <fullName evidence="3">AAA domain protein</fullName>
    </submittedName>
</protein>
<proteinExistence type="predicted"/>
<feature type="domain" description="AAA" evidence="1">
    <location>
        <begin position="26"/>
        <end position="136"/>
    </location>
</feature>
<evidence type="ECO:0000313" key="3">
    <source>
        <dbReference type="EMBL" id="KFI92991.1"/>
    </source>
</evidence>
<dbReference type="Proteomes" id="UP000029066">
    <property type="component" value="Unassembled WGS sequence"/>
</dbReference>
<name>A0A087DBU1_9BIFI</name>
<dbReference type="PANTHER" id="PTHR43566:SF2">
    <property type="entry name" value="DUF4143 DOMAIN-CONTAINING PROTEIN"/>
    <property type="match status" value="1"/>
</dbReference>
<evidence type="ECO:0000259" key="1">
    <source>
        <dbReference type="Pfam" id="PF13173"/>
    </source>
</evidence>
<dbReference type="Pfam" id="PF13173">
    <property type="entry name" value="AAA_14"/>
    <property type="match status" value="1"/>
</dbReference>
<dbReference type="EMBL" id="JGZN01000006">
    <property type="protein sequence ID" value="KFI92991.1"/>
    <property type="molecule type" value="Genomic_DNA"/>
</dbReference>
<accession>A0A087DBU1</accession>
<comment type="caution">
    <text evidence="3">The sequence shown here is derived from an EMBL/GenBank/DDBJ whole genome shotgun (WGS) entry which is preliminary data.</text>
</comment>
<gene>
    <name evidence="3" type="ORF">BISA_1155</name>
</gene>
<dbReference type="Pfam" id="PF13635">
    <property type="entry name" value="DUF4143"/>
    <property type="match status" value="1"/>
</dbReference>
<evidence type="ECO:0000259" key="2">
    <source>
        <dbReference type="Pfam" id="PF13635"/>
    </source>
</evidence>
<dbReference type="InterPro" id="IPR041682">
    <property type="entry name" value="AAA_14"/>
</dbReference>
<dbReference type="InterPro" id="IPR025420">
    <property type="entry name" value="DUF4143"/>
</dbReference>
<reference evidence="3 4" key="1">
    <citation type="submission" date="2014-03" db="EMBL/GenBank/DDBJ databases">
        <title>Genomics of Bifidobacteria.</title>
        <authorList>
            <person name="Ventura M."/>
            <person name="Milani C."/>
            <person name="Lugli G.A."/>
        </authorList>
    </citation>
    <scope>NUCLEOTIDE SEQUENCE [LARGE SCALE GENOMIC DNA]</scope>
    <source>
        <strain evidence="3 4">DSM 23967</strain>
    </source>
</reference>
<feature type="domain" description="DUF4143" evidence="2">
    <location>
        <begin position="207"/>
        <end position="369"/>
    </location>
</feature>
<sequence>MTLKPDEYRPRLLDTPVSKMLNVFGAVQIDGAKWCGKTWCALSHANSVTGLDDYRVRPLAEADPTMPLIGDQPHLIDEWQTVPAVRDAVRHAIDQTANRAGQYLLTGSSAPPLEQYEHSGAGRIAHLRMRPMSLYEQGLSTGAVSLRRLFEEDFEPASTQTSLAQIAEWTCRGGWPASLDRDLESALYIPQQYLEAVCEDNAPRMGKNPELTRRIIMSLARNNTKAATVKTLSRDLYAADEAADTEPARSTTTSYVDMLIREFLIEELPSWDAPIKARNRMRVKSKRYFVDPSLAVSALGMNPSRLLTNGQVFGDMFENLVIRDLLVYASAWVGIEHPKVYFYRDDKGLEADAIIELADGRWAAVEIKLGENKAQEGVDSLIKVRNTIMANPYSQQQEPSFLMVIVGNGLFARKTPEGVYVVPITLLGA</sequence>